<dbReference type="InterPro" id="IPR008271">
    <property type="entry name" value="Ser/Thr_kinase_AS"/>
</dbReference>
<dbReference type="SMART" id="SM00133">
    <property type="entry name" value="S_TK_X"/>
    <property type="match status" value="1"/>
</dbReference>
<dbReference type="InterPro" id="IPR017892">
    <property type="entry name" value="Pkinase_C"/>
</dbReference>
<dbReference type="Pfam" id="PF08826">
    <property type="entry name" value="DMPK_coil"/>
    <property type="match status" value="1"/>
</dbReference>
<dbReference type="GO" id="GO:0005524">
    <property type="term" value="F:ATP binding"/>
    <property type="evidence" value="ECO:0007669"/>
    <property type="project" value="UniProtKB-UniRule"/>
</dbReference>
<feature type="coiled-coil region" evidence="17">
    <location>
        <begin position="657"/>
        <end position="774"/>
    </location>
</feature>
<feature type="compositionally biased region" description="Polar residues" evidence="18">
    <location>
        <begin position="831"/>
        <end position="851"/>
    </location>
</feature>
<keyword evidence="6" id="KW-0723">Serine/threonine-protein kinase</keyword>
<dbReference type="SMART" id="SM00220">
    <property type="entry name" value="S_TKc"/>
    <property type="match status" value="1"/>
</dbReference>
<organism evidence="22 24">
    <name type="scientific">Dracunculus medinensis</name>
    <name type="common">Guinea worm</name>
    <dbReference type="NCBI Taxonomy" id="318479"/>
    <lineage>
        <taxon>Eukaryota</taxon>
        <taxon>Metazoa</taxon>
        <taxon>Ecdysozoa</taxon>
        <taxon>Nematoda</taxon>
        <taxon>Chromadorea</taxon>
        <taxon>Rhabditida</taxon>
        <taxon>Spirurina</taxon>
        <taxon>Dracunculoidea</taxon>
        <taxon>Dracunculidae</taxon>
        <taxon>Dracunculus</taxon>
    </lineage>
</organism>
<dbReference type="Gene3D" id="3.30.200.20">
    <property type="entry name" value="Phosphorylase Kinase, domain 1"/>
    <property type="match status" value="1"/>
</dbReference>
<dbReference type="PROSITE" id="PS51285">
    <property type="entry name" value="AGC_KINASE_CTER"/>
    <property type="match status" value="1"/>
</dbReference>
<feature type="region of interest" description="Disordered" evidence="18">
    <location>
        <begin position="831"/>
        <end position="858"/>
    </location>
</feature>
<dbReference type="FunFam" id="1.10.510.10:FF:000014">
    <property type="entry name" value="Non-specific serine/threonine protein kinase"/>
    <property type="match status" value="1"/>
</dbReference>
<evidence type="ECO:0000256" key="10">
    <source>
        <dbReference type="ARBA" id="ARBA00022741"/>
    </source>
</evidence>
<dbReference type="InterPro" id="IPR031597">
    <property type="entry name" value="KELK"/>
</dbReference>
<dbReference type="WBParaSite" id="DME_0000029901-mRNA-1">
    <property type="protein sequence ID" value="DME_0000029901-mRNA-1"/>
    <property type="gene ID" value="DME_0000029901"/>
</dbReference>
<keyword evidence="13 17" id="KW-0175">Coiled coil</keyword>
<evidence type="ECO:0000256" key="18">
    <source>
        <dbReference type="SAM" id="MobiDB-lite"/>
    </source>
</evidence>
<dbReference type="PROSITE" id="PS00107">
    <property type="entry name" value="PROTEIN_KINASE_ATP"/>
    <property type="match status" value="1"/>
</dbReference>
<dbReference type="Pfam" id="PF00069">
    <property type="entry name" value="Pkinase"/>
    <property type="match status" value="1"/>
</dbReference>
<feature type="coiled-coil region" evidence="17">
    <location>
        <begin position="436"/>
        <end position="463"/>
    </location>
</feature>
<evidence type="ECO:0000256" key="7">
    <source>
        <dbReference type="ARBA" id="ARBA00022553"/>
    </source>
</evidence>
<gene>
    <name evidence="21" type="ORF">DME_LOCUS4659</name>
</gene>
<keyword evidence="9" id="KW-0479">Metal-binding</keyword>
<dbReference type="GO" id="GO:0046872">
    <property type="term" value="F:metal ion binding"/>
    <property type="evidence" value="ECO:0007669"/>
    <property type="project" value="UniProtKB-KW"/>
</dbReference>
<dbReference type="InterPro" id="IPR000961">
    <property type="entry name" value="AGC-kinase_C"/>
</dbReference>
<reference evidence="21 23" key="2">
    <citation type="submission" date="2018-11" db="EMBL/GenBank/DDBJ databases">
        <authorList>
            <consortium name="Pathogen Informatics"/>
        </authorList>
    </citation>
    <scope>NUCLEOTIDE SEQUENCE [LARGE SCALE GENOMIC DNA]</scope>
</reference>
<feature type="domain" description="Protein kinase" evidence="19">
    <location>
        <begin position="79"/>
        <end position="344"/>
    </location>
</feature>
<keyword evidence="11" id="KW-0418">Kinase</keyword>
<evidence type="ECO:0000256" key="4">
    <source>
        <dbReference type="ARBA" id="ARBA00012513"/>
    </source>
</evidence>
<dbReference type="EC" id="2.7.11.1" evidence="4"/>
<dbReference type="Pfam" id="PF00433">
    <property type="entry name" value="Pkinase_C"/>
    <property type="match status" value="1"/>
</dbReference>
<evidence type="ECO:0000256" key="6">
    <source>
        <dbReference type="ARBA" id="ARBA00022527"/>
    </source>
</evidence>
<name>A0A0N4U143_DRAME</name>
<feature type="domain" description="AGC-kinase C-terminal" evidence="20">
    <location>
        <begin position="345"/>
        <end position="417"/>
    </location>
</feature>
<keyword evidence="23" id="KW-1185">Reference proteome</keyword>
<dbReference type="PROSITE" id="PS50011">
    <property type="entry name" value="PROTEIN_KINASE_DOM"/>
    <property type="match status" value="1"/>
</dbReference>
<dbReference type="Proteomes" id="UP000274756">
    <property type="component" value="Unassembled WGS sequence"/>
</dbReference>
<reference evidence="24" key="1">
    <citation type="submission" date="2017-02" db="UniProtKB">
        <authorList>
            <consortium name="WormBaseParasite"/>
        </authorList>
    </citation>
    <scope>IDENTIFICATION</scope>
</reference>
<dbReference type="GO" id="GO:0005737">
    <property type="term" value="C:cytoplasm"/>
    <property type="evidence" value="ECO:0007669"/>
    <property type="project" value="UniProtKB-SubCell"/>
</dbReference>
<dbReference type="Pfam" id="PF15796">
    <property type="entry name" value="KELK"/>
    <property type="match status" value="1"/>
</dbReference>
<dbReference type="AlphaFoldDB" id="A0A0N4U143"/>
<evidence type="ECO:0000256" key="3">
    <source>
        <dbReference type="ARBA" id="ARBA00005719"/>
    </source>
</evidence>
<comment type="catalytic activity">
    <reaction evidence="15">
        <text>L-seryl-[protein] + ATP = O-phospho-L-seryl-[protein] + ADP + H(+)</text>
        <dbReference type="Rhea" id="RHEA:17989"/>
        <dbReference type="Rhea" id="RHEA-COMP:9863"/>
        <dbReference type="Rhea" id="RHEA-COMP:11604"/>
        <dbReference type="ChEBI" id="CHEBI:15378"/>
        <dbReference type="ChEBI" id="CHEBI:29999"/>
        <dbReference type="ChEBI" id="CHEBI:30616"/>
        <dbReference type="ChEBI" id="CHEBI:83421"/>
        <dbReference type="ChEBI" id="CHEBI:456216"/>
        <dbReference type="EC" id="2.7.11.1"/>
    </reaction>
</comment>
<comment type="similarity">
    <text evidence="3">Belongs to the protein kinase superfamily. AGC Ser/Thr protein kinase family. DMPK subfamily.</text>
</comment>
<dbReference type="Proteomes" id="UP000038040">
    <property type="component" value="Unplaced"/>
</dbReference>
<dbReference type="GO" id="GO:0004674">
    <property type="term" value="F:protein serine/threonine kinase activity"/>
    <property type="evidence" value="ECO:0007669"/>
    <property type="project" value="UniProtKB-KW"/>
</dbReference>
<feature type="coiled-coil region" evidence="17">
    <location>
        <begin position="489"/>
        <end position="623"/>
    </location>
</feature>
<keyword evidence="8" id="KW-0808">Transferase</keyword>
<accession>A0A0N4U143</accession>
<dbReference type="Gene3D" id="1.20.5.340">
    <property type="match status" value="1"/>
</dbReference>
<evidence type="ECO:0000256" key="14">
    <source>
        <dbReference type="ARBA" id="ARBA00047899"/>
    </source>
</evidence>
<dbReference type="PANTHER" id="PTHR22988">
    <property type="entry name" value="MYOTONIC DYSTROPHY S/T KINASE-RELATED"/>
    <property type="match status" value="1"/>
</dbReference>
<keyword evidence="10 16" id="KW-0547">Nucleotide-binding</keyword>
<evidence type="ECO:0000256" key="15">
    <source>
        <dbReference type="ARBA" id="ARBA00048679"/>
    </source>
</evidence>
<feature type="binding site" evidence="16">
    <location>
        <position position="108"/>
    </location>
    <ligand>
        <name>ATP</name>
        <dbReference type="ChEBI" id="CHEBI:30616"/>
    </ligand>
</feature>
<evidence type="ECO:0000256" key="13">
    <source>
        <dbReference type="ARBA" id="ARBA00023054"/>
    </source>
</evidence>
<evidence type="ECO:0000313" key="21">
    <source>
        <dbReference type="EMBL" id="VDN54686.1"/>
    </source>
</evidence>
<evidence type="ECO:0000259" key="19">
    <source>
        <dbReference type="PROSITE" id="PS50011"/>
    </source>
</evidence>
<dbReference type="PANTHER" id="PTHR22988:SF66">
    <property type="entry name" value="SERINE_THREONINE-PROTEIN KINASE GENGHIS KHAN"/>
    <property type="match status" value="1"/>
</dbReference>
<dbReference type="FunFam" id="3.30.200.20:FF:001055">
    <property type="entry name" value="Serine/threonine-protein kinase MRCK beta"/>
    <property type="match status" value="1"/>
</dbReference>
<dbReference type="InterPro" id="IPR017441">
    <property type="entry name" value="Protein_kinase_ATP_BS"/>
</dbReference>
<dbReference type="CDD" id="cd05597">
    <property type="entry name" value="STKc_DMPK_like"/>
    <property type="match status" value="1"/>
</dbReference>
<dbReference type="InterPro" id="IPR014930">
    <property type="entry name" value="Myotonic_dystrophy_kinase_coil"/>
</dbReference>
<dbReference type="EMBL" id="UYYG01001150">
    <property type="protein sequence ID" value="VDN54686.1"/>
    <property type="molecule type" value="Genomic_DNA"/>
</dbReference>
<keyword evidence="7" id="KW-0597">Phosphoprotein</keyword>
<dbReference type="InterPro" id="IPR011009">
    <property type="entry name" value="Kinase-like_dom_sf"/>
</dbReference>
<evidence type="ECO:0000256" key="2">
    <source>
        <dbReference type="ARBA" id="ARBA00004496"/>
    </source>
</evidence>
<evidence type="ECO:0000256" key="11">
    <source>
        <dbReference type="ARBA" id="ARBA00022777"/>
    </source>
</evidence>
<comment type="catalytic activity">
    <reaction evidence="14">
        <text>L-threonyl-[protein] + ATP = O-phospho-L-threonyl-[protein] + ADP + H(+)</text>
        <dbReference type="Rhea" id="RHEA:46608"/>
        <dbReference type="Rhea" id="RHEA-COMP:11060"/>
        <dbReference type="Rhea" id="RHEA-COMP:11605"/>
        <dbReference type="ChEBI" id="CHEBI:15378"/>
        <dbReference type="ChEBI" id="CHEBI:30013"/>
        <dbReference type="ChEBI" id="CHEBI:30616"/>
        <dbReference type="ChEBI" id="CHEBI:61977"/>
        <dbReference type="ChEBI" id="CHEBI:456216"/>
        <dbReference type="EC" id="2.7.11.1"/>
    </reaction>
</comment>
<sequence>MSLRECGSNRLKQLEQNYLNVTEHNDVLSIETLLDAIICLYDECSNSTLRKEKNIADFVEFLKPIIVKAKALRLCREDFEVLKVIGRGAFGEVAVVRMKNTENIYAMKILNKWEMLKRADTACFKEERDVLVHGDRRWITNLHYGFQDERNLYLIMDYYVGGDLLTLLSKFEVRIPEDMARFYIAEMVLAIDSVHRLGYVHRDIKPDNVLLDINGHIRLADFGSCLKLLPDGTVHSNVAVGTPDYISPEILRAMEDGRGRYGAECDWWSLGVCMYEMLYGVAPFYAESLVDTYGKIMSHQEMLDFPDDVDISEEAKDLMKRLICPRESRLGQNGFSDFASHSFFKGIDWETIREVDAPYRPEVSSPTDTSNFDVEACYPDFTPCNTKPPNVTAPFTGHHLPFIGFTYTHDSVLSDHKCLSMNGLYSSGESLPALTTEAYERRLQKLEQEKIELARKFEEANRIIQTRFHGSTPGGEAAMLNNCKYEQTIAQLKDEIQILKKRLSDECNTSSRSNKEANIEELERKIKEIKEKNRQLILDKQDLQRDLEETSERLTIQTRELKEAIKHRDLAKQDYDELNTALLDERDRCKQLEKQAVDRENECHQMQQKLDAIKNELRKSDSARQDAATLIDRIQQDLASERLLRETLQTKLASQDAKSGNDEVDRLSVELQKLNMRYSEVVEVEEKKRQQIVEYWQLQVAELQNNINKQQMDLGKLKERHNEEKAEWRTKHEEQIVNIENLYERKQKLLEEENLRIAAENEELRKEISRFESEINSRISSLPFPVACGLTENQLQELLQWVNDEKDARDSLQNLAARLYGDVESLKMLQSSSNGGPVYSNGVSPMSSQPSERGGWSSRRVNKQTKIELLEAQQALQSEIRAKQQLLDELKNIRSAYLATKQRLDEADKKVAAQSREIDRLNHDKQQMSRLLMAQCSDYMDSSSFFNVVGDTSTERQTVIGRSTPLLRDCCDVPILTANTLYEISNSSLSRHNQLLKQQSFTRFELPYYLEFWLK</sequence>
<evidence type="ECO:0000259" key="20">
    <source>
        <dbReference type="PROSITE" id="PS51285"/>
    </source>
</evidence>
<dbReference type="SUPFAM" id="SSF56112">
    <property type="entry name" value="Protein kinase-like (PK-like)"/>
    <property type="match status" value="1"/>
</dbReference>
<evidence type="ECO:0000256" key="12">
    <source>
        <dbReference type="ARBA" id="ARBA00022840"/>
    </source>
</evidence>
<evidence type="ECO:0000256" key="5">
    <source>
        <dbReference type="ARBA" id="ARBA00022490"/>
    </source>
</evidence>
<comment type="subcellular location">
    <subcellularLocation>
        <location evidence="2">Cytoplasm</location>
    </subcellularLocation>
</comment>
<evidence type="ECO:0000256" key="9">
    <source>
        <dbReference type="ARBA" id="ARBA00022723"/>
    </source>
</evidence>
<evidence type="ECO:0000256" key="16">
    <source>
        <dbReference type="PROSITE-ProRule" id="PRU10141"/>
    </source>
</evidence>
<dbReference type="InterPro" id="IPR000719">
    <property type="entry name" value="Prot_kinase_dom"/>
</dbReference>
<keyword evidence="12 16" id="KW-0067">ATP-binding</keyword>
<dbReference type="GO" id="GO:0031032">
    <property type="term" value="P:actomyosin structure organization"/>
    <property type="evidence" value="ECO:0007669"/>
    <property type="project" value="TreeGrafter"/>
</dbReference>
<dbReference type="InterPro" id="IPR050839">
    <property type="entry name" value="Rho-assoc_Ser/Thr_Kinase"/>
</dbReference>
<comment type="cofactor">
    <cofactor evidence="1">
        <name>Mg(2+)</name>
        <dbReference type="ChEBI" id="CHEBI:18420"/>
    </cofactor>
</comment>
<keyword evidence="5" id="KW-0963">Cytoplasm</keyword>
<evidence type="ECO:0000313" key="24">
    <source>
        <dbReference type="WBParaSite" id="DME_0000029901-mRNA-1"/>
    </source>
</evidence>
<dbReference type="PROSITE" id="PS00108">
    <property type="entry name" value="PROTEIN_KINASE_ST"/>
    <property type="match status" value="1"/>
</dbReference>
<evidence type="ECO:0000313" key="23">
    <source>
        <dbReference type="Proteomes" id="UP000274756"/>
    </source>
</evidence>
<evidence type="ECO:0000256" key="1">
    <source>
        <dbReference type="ARBA" id="ARBA00001946"/>
    </source>
</evidence>
<dbReference type="OrthoDB" id="2156623at2759"/>
<protein>
    <recommendedName>
        <fullName evidence="4">non-specific serine/threonine protein kinase</fullName>
        <ecNumber evidence="4">2.7.11.1</ecNumber>
    </recommendedName>
</protein>
<evidence type="ECO:0000256" key="8">
    <source>
        <dbReference type="ARBA" id="ARBA00022679"/>
    </source>
</evidence>
<feature type="coiled-coil region" evidence="17">
    <location>
        <begin position="869"/>
        <end position="931"/>
    </location>
</feature>
<evidence type="ECO:0000256" key="17">
    <source>
        <dbReference type="SAM" id="Coils"/>
    </source>
</evidence>
<dbReference type="STRING" id="318479.A0A0N4U143"/>
<dbReference type="GO" id="GO:0005856">
    <property type="term" value="C:cytoskeleton"/>
    <property type="evidence" value="ECO:0007669"/>
    <property type="project" value="TreeGrafter"/>
</dbReference>
<evidence type="ECO:0000313" key="22">
    <source>
        <dbReference type="Proteomes" id="UP000038040"/>
    </source>
</evidence>
<proteinExistence type="inferred from homology"/>
<dbReference type="Gene3D" id="1.10.510.10">
    <property type="entry name" value="Transferase(Phosphotransferase) domain 1"/>
    <property type="match status" value="1"/>
</dbReference>